<name>A0A364LMA4_9GAMM</name>
<dbReference type="Proteomes" id="UP000249458">
    <property type="component" value="Unassembled WGS sequence"/>
</dbReference>
<accession>A0A364LMA4</accession>
<proteinExistence type="predicted"/>
<dbReference type="AlphaFoldDB" id="A0A364LMA4"/>
<protein>
    <submittedName>
        <fullName evidence="2">Uncharacterized protein</fullName>
    </submittedName>
</protein>
<dbReference type="EMBL" id="MVJN01000002">
    <property type="protein sequence ID" value="RAP37991.1"/>
    <property type="molecule type" value="Genomic_DNA"/>
</dbReference>
<organism evidence="2 3">
    <name type="scientific">Legionella quinlivanii</name>
    <dbReference type="NCBI Taxonomy" id="45073"/>
    <lineage>
        <taxon>Bacteria</taxon>
        <taxon>Pseudomonadati</taxon>
        <taxon>Pseudomonadota</taxon>
        <taxon>Gammaproteobacteria</taxon>
        <taxon>Legionellales</taxon>
        <taxon>Legionellaceae</taxon>
        <taxon>Legionella</taxon>
    </lineage>
</organism>
<evidence type="ECO:0000313" key="2">
    <source>
        <dbReference type="EMBL" id="RAP37991.1"/>
    </source>
</evidence>
<feature type="coiled-coil region" evidence="1">
    <location>
        <begin position="988"/>
        <end position="1015"/>
    </location>
</feature>
<reference evidence="2 3" key="1">
    <citation type="submission" date="2017-02" db="EMBL/GenBank/DDBJ databases">
        <title>Legionella quilivanii strain from human: case report and whole genome sequencing analysis.</title>
        <authorList>
            <person name="Lalancette C."/>
            <person name="Leduc J.-M."/>
            <person name="Levesque S."/>
            <person name="Fournier E."/>
            <person name="Saoud J."/>
            <person name="Faucher S.P."/>
            <person name="Bernard K."/>
            <person name="Martineau C."/>
            <person name="Longtin J."/>
        </authorList>
    </citation>
    <scope>NUCLEOTIDE SEQUENCE [LARGE SCALE GENOMIC DNA]</scope>
    <source>
        <strain evidence="2 3">ID143958</strain>
    </source>
</reference>
<sequence>MKNKQELRREYKALIKQAKTFKNEKKYTQAAQLCDKILGNPKLSGTSPKIATSAMMLKKELIELTKESVDFGIRKAIVMRNIGRFADAIQALEQLSQTTVLSPDNYQKILQLQQETIAEAHSKIKGVFTSKETIDQTIPPTVLCKESYLAEKNEIFAQHPLKMKESFSARVDWVLRLIQFLKQHMLKANDTFPFIKEEFLQQNAAGAQKRFSFMGNITLPYFSGYRNGISILMQRMCDRAFRNAANDYYLEDSVDILRMLFETIYRFPRSERGLLTKYLPWGEHSWYLLDFFSAIFATTDLCFINDGFENGLSIAPFNFDGDVVKQKQLIQFHSVMLTFRALVKHSITDILTKDLEFLSVFFEQVKNHLSSGTPLTPMEKPENLETLLRFSKHSFLLLKLIALLPRNYAKSTYSLEVIQETGVSLDTIESVDKQKLCEWLANKSEPITPIDKFLPADNKTPEPEPEKVHPIWSQSLLESTQKATKGQQLTLCAIKDSNQLAPHTRFQILGFEDFLSIKNRLSLLRVLEMTGEFFMPRNWGNKQKTLDIIDIDMVGKIRSALSHPEEREYLSVIKDLEKDPVLLEQLHNELMIFSGSVYELVVSRESELDWQVEDTSSGYDDWKDAMDLYWQSIKKHYSLDKKTSSHILTKPLLEEKERDTLLGLVLPAHHKMLKDCLANDVSFFIANKKSPLNLFDEITANLSSTDKKQNADKRQVKKLLTKADKIYRVYKSDFETKKRKEDTLNNQRIKQNQSDAMTNLYPGILQVAHTFWKAEKNDSNDLSEILEKLIDRLDLLTALLEEEKLDDDSLREFQELLHTRIKDDIRFSQSIAYLLGQIISCINKLSSLCDLSLINQTLHDKLGDLISLRNALEHSDPFVESSVTSFYNMFSPLTQLMACTVGEIVFYFNPDIKDFQTRLKIQFPDMDFEGLTSASSSYSGSTSSLPSLISPTGLRVKQENALRLSGFVFAQEEVRKSPSPEGMDDFFQAEDDLVLMNLNEELEKEEEEQPAVNLTRSGSEFYRMRFFDRECTSPVTVDNSQYEAGSDSEYDFFHTFE</sequence>
<evidence type="ECO:0000313" key="3">
    <source>
        <dbReference type="Proteomes" id="UP000249458"/>
    </source>
</evidence>
<comment type="caution">
    <text evidence="2">The sequence shown here is derived from an EMBL/GenBank/DDBJ whole genome shotgun (WGS) entry which is preliminary data.</text>
</comment>
<evidence type="ECO:0000256" key="1">
    <source>
        <dbReference type="SAM" id="Coils"/>
    </source>
</evidence>
<gene>
    <name evidence="2" type="ORF">B1207_03105</name>
</gene>
<dbReference type="RefSeq" id="WP_112218540.1">
    <property type="nucleotide sequence ID" value="NZ_MVJN01000002.1"/>
</dbReference>
<keyword evidence="1" id="KW-0175">Coiled coil</keyword>